<feature type="transmembrane region" description="Helical" evidence="8">
    <location>
        <begin position="357"/>
        <end position="379"/>
    </location>
</feature>
<evidence type="ECO:0000256" key="5">
    <source>
        <dbReference type="ARBA" id="ARBA00022692"/>
    </source>
</evidence>
<gene>
    <name evidence="10" type="ORF">GA0074696_3177</name>
</gene>
<feature type="transmembrane region" description="Helical" evidence="8">
    <location>
        <begin position="43"/>
        <end position="64"/>
    </location>
</feature>
<proteinExistence type="predicted"/>
<keyword evidence="2" id="KW-1003">Cell membrane</keyword>
<evidence type="ECO:0000256" key="4">
    <source>
        <dbReference type="ARBA" id="ARBA00022679"/>
    </source>
</evidence>
<accession>A0A1C4YA88</accession>
<keyword evidence="4 10" id="KW-0808">Transferase</keyword>
<dbReference type="PANTHER" id="PTHR33908:SF11">
    <property type="entry name" value="MEMBRANE PROTEIN"/>
    <property type="match status" value="1"/>
</dbReference>
<reference evidence="10 11" key="1">
    <citation type="submission" date="2016-06" db="EMBL/GenBank/DDBJ databases">
        <authorList>
            <person name="Kjaerup R.B."/>
            <person name="Dalgaard T.S."/>
            <person name="Juul-Madsen H.R."/>
        </authorList>
    </citation>
    <scope>NUCLEOTIDE SEQUENCE [LARGE SCALE GENOMIC DNA]</scope>
    <source>
        <strain evidence="10 11">DSM 43821</strain>
    </source>
</reference>
<dbReference type="AlphaFoldDB" id="A0A1C4YA88"/>
<dbReference type="InterPro" id="IPR050297">
    <property type="entry name" value="LipidA_mod_glycosyltrf_83"/>
</dbReference>
<evidence type="ECO:0000256" key="3">
    <source>
        <dbReference type="ARBA" id="ARBA00022676"/>
    </source>
</evidence>
<dbReference type="EMBL" id="LT607410">
    <property type="protein sequence ID" value="SCF17614.1"/>
    <property type="molecule type" value="Genomic_DNA"/>
</dbReference>
<comment type="subcellular location">
    <subcellularLocation>
        <location evidence="1">Cell membrane</location>
        <topology evidence="1">Multi-pass membrane protein</topology>
    </subcellularLocation>
</comment>
<dbReference type="GO" id="GO:0005886">
    <property type="term" value="C:plasma membrane"/>
    <property type="evidence" value="ECO:0007669"/>
    <property type="project" value="UniProtKB-SubCell"/>
</dbReference>
<evidence type="ECO:0000259" key="9">
    <source>
        <dbReference type="Pfam" id="PF13231"/>
    </source>
</evidence>
<dbReference type="Proteomes" id="UP000198228">
    <property type="component" value="Chromosome I"/>
</dbReference>
<evidence type="ECO:0000256" key="6">
    <source>
        <dbReference type="ARBA" id="ARBA00022989"/>
    </source>
</evidence>
<dbReference type="InterPro" id="IPR038731">
    <property type="entry name" value="RgtA/B/C-like"/>
</dbReference>
<feature type="transmembrane region" description="Helical" evidence="8">
    <location>
        <begin position="174"/>
        <end position="191"/>
    </location>
</feature>
<keyword evidence="5 8" id="KW-0812">Transmembrane</keyword>
<dbReference type="RefSeq" id="WP_088961809.1">
    <property type="nucleotide sequence ID" value="NZ_LT607410.1"/>
</dbReference>
<dbReference type="GO" id="GO:0009103">
    <property type="term" value="P:lipopolysaccharide biosynthetic process"/>
    <property type="evidence" value="ECO:0007669"/>
    <property type="project" value="UniProtKB-ARBA"/>
</dbReference>
<feature type="transmembrane region" description="Helical" evidence="8">
    <location>
        <begin position="148"/>
        <end position="167"/>
    </location>
</feature>
<evidence type="ECO:0000256" key="7">
    <source>
        <dbReference type="ARBA" id="ARBA00023136"/>
    </source>
</evidence>
<organism evidence="10 11">
    <name type="scientific">Micromonospora purpureochromogenes</name>
    <dbReference type="NCBI Taxonomy" id="47872"/>
    <lineage>
        <taxon>Bacteria</taxon>
        <taxon>Bacillati</taxon>
        <taxon>Actinomycetota</taxon>
        <taxon>Actinomycetes</taxon>
        <taxon>Micromonosporales</taxon>
        <taxon>Micromonosporaceae</taxon>
        <taxon>Micromonospora</taxon>
    </lineage>
</organism>
<protein>
    <submittedName>
        <fullName evidence="10">Dolichyl-phosphate-mannose-protein mannosyltransferase</fullName>
    </submittedName>
</protein>
<keyword evidence="7 8" id="KW-0472">Membrane</keyword>
<name>A0A1C4YA88_9ACTN</name>
<keyword evidence="3 10" id="KW-0328">Glycosyltransferase</keyword>
<evidence type="ECO:0000313" key="10">
    <source>
        <dbReference type="EMBL" id="SCF17614.1"/>
    </source>
</evidence>
<evidence type="ECO:0000256" key="1">
    <source>
        <dbReference type="ARBA" id="ARBA00004651"/>
    </source>
</evidence>
<dbReference type="GO" id="GO:0016763">
    <property type="term" value="F:pentosyltransferase activity"/>
    <property type="evidence" value="ECO:0007669"/>
    <property type="project" value="TreeGrafter"/>
</dbReference>
<evidence type="ECO:0000313" key="11">
    <source>
        <dbReference type="Proteomes" id="UP000198228"/>
    </source>
</evidence>
<sequence>MTRTLEATTLDLRDVADIDRALPPHRRARVGLQVWAARHGRSMALLVPLLALLGTVHAVGMSRFPGYVDDPGTYLSQAWALRYQGELSPYSYFYDHAPAGWIQIAAWAALTNGFDRYDSAIAFGNECMLIARLVSAGLLYVLGRRLGFGRIAASVAVLLFGLSPLAVVYGRWTFLDNLVTPWLLLAFVLAYSPRRSIAAGIGAGLAFAMAALTKETSLLLLPAFGWAMLQNVDRRNRAQVLVTAGFAGFLLMAMYPLFALFKGELFEGPGHNSLLGTAMWQLDGRESSGSVLEAGSATSQQVQNWLQYDHSLPLLGLAALPLALLVRRLRPAALALAIGWLVLVRGGYVPFMHVINLLPWSALLVAGVLAALAGTPGLVPTGWLRRRAPQGFGYGFRVTLAALLVLGLAGVAAVSWAPELRRMMTVTEEQPLRSATKWVARNVPRDKTVVVHDAIWTDLVHHYGFDPRPVIVYKLDTDPAVQRGITRIDYLVVPDWYYRTGDAAEKYPTLMEARKHAVPVASFGTGDDRVRVFRVSEHWELS</sequence>
<feature type="transmembrane region" description="Helical" evidence="8">
    <location>
        <begin position="310"/>
        <end position="326"/>
    </location>
</feature>
<keyword evidence="6 8" id="KW-1133">Transmembrane helix</keyword>
<feature type="transmembrane region" description="Helical" evidence="8">
    <location>
        <begin position="333"/>
        <end position="351"/>
    </location>
</feature>
<evidence type="ECO:0000256" key="8">
    <source>
        <dbReference type="SAM" id="Phobius"/>
    </source>
</evidence>
<dbReference type="Pfam" id="PF13231">
    <property type="entry name" value="PMT_2"/>
    <property type="match status" value="1"/>
</dbReference>
<feature type="transmembrane region" description="Helical" evidence="8">
    <location>
        <begin position="122"/>
        <end position="142"/>
    </location>
</feature>
<evidence type="ECO:0000256" key="2">
    <source>
        <dbReference type="ARBA" id="ARBA00022475"/>
    </source>
</evidence>
<feature type="transmembrane region" description="Helical" evidence="8">
    <location>
        <begin position="391"/>
        <end position="417"/>
    </location>
</feature>
<feature type="domain" description="Glycosyltransferase RgtA/B/C/D-like" evidence="9">
    <location>
        <begin position="128"/>
        <end position="253"/>
    </location>
</feature>
<dbReference type="PANTHER" id="PTHR33908">
    <property type="entry name" value="MANNOSYLTRANSFERASE YKCB-RELATED"/>
    <property type="match status" value="1"/>
</dbReference>
<feature type="transmembrane region" description="Helical" evidence="8">
    <location>
        <begin position="240"/>
        <end position="261"/>
    </location>
</feature>